<proteinExistence type="predicted"/>
<name>A0A6N1NXK7_9VIRU</name>
<dbReference type="GeneID" id="80519290"/>
<protein>
    <submittedName>
        <fullName evidence="1">Putative orfan</fullName>
    </submittedName>
</protein>
<dbReference type="KEGG" id="vg:80519290"/>
<dbReference type="RefSeq" id="YP_010782526.1">
    <property type="nucleotide sequence ID" value="NC_075039.1"/>
</dbReference>
<evidence type="ECO:0000313" key="1">
    <source>
        <dbReference type="EMBL" id="QKU35843.1"/>
    </source>
</evidence>
<accession>A0A6N1NXK7</accession>
<dbReference type="EMBL" id="KY523104">
    <property type="protein sequence ID" value="QKU35843.1"/>
    <property type="molecule type" value="Genomic_DNA"/>
</dbReference>
<reference evidence="1" key="1">
    <citation type="submission" date="2017-01" db="EMBL/GenBank/DDBJ databases">
        <authorList>
            <person name="Assis F.L."/>
            <person name="Abrahao J.S."/>
            <person name="Silva L."/>
            <person name="Khalil J.B."/>
            <person name="Rodrigues R."/>
            <person name="Silva L.S."/>
            <person name="Arantes T."/>
            <person name="Boratto P."/>
            <person name="Andrade M."/>
            <person name="Kroon E.G."/>
            <person name="Ribeiro B."/>
            <person name="Bergier I."/>
            <person name="Seligmann H."/>
            <person name="Ghigo E."/>
            <person name="Colson P."/>
            <person name="Levasseur A."/>
            <person name="Raoult D."/>
            <person name="Scola B.L."/>
        </authorList>
    </citation>
    <scope>NUCLEOTIDE SEQUENCE</scope>
    <source>
        <strain evidence="1">Soda lake</strain>
    </source>
</reference>
<sequence length="122" mass="14514">MDQFGEIILETLLNKLSLFDDLTIFKLHKSITAEMHKRLDNFSNSIHLDRDNANESTGNFIDRELKNSRYDNNEYDDYDCNCEYECGGECSKNKPKLSVEQQRILKKNLDRELDEYMQEYDE</sequence>
<reference evidence="1" key="2">
    <citation type="journal article" date="2018" name="Nat. Commun.">
        <title>Tailed giant Tupanvirus possesses the most complete translational apparatus of the known virosphere.</title>
        <authorList>
            <person name="Abrahao J."/>
            <person name="Silva L."/>
            <person name="Silva L.S."/>
            <person name="Khalil J.Y.B."/>
            <person name="Rodrigues R."/>
            <person name="Arantes T."/>
            <person name="Assis F."/>
            <person name="Boratto P."/>
            <person name="Andrade M."/>
            <person name="Kroon E.G."/>
            <person name="Ribeiro B."/>
            <person name="Bergier I."/>
            <person name="Seligmann H."/>
            <person name="Ghigo E."/>
            <person name="Colson P."/>
            <person name="Levasseur A."/>
            <person name="Kroemer G."/>
            <person name="Raoult D."/>
            <person name="La Scola B."/>
        </authorList>
    </citation>
    <scope>NUCLEOTIDE SEQUENCE [LARGE SCALE GENOMIC DNA]</scope>
    <source>
        <strain evidence="1">Soda lake</strain>
    </source>
</reference>
<organism evidence="1">
    <name type="scientific">Tupanvirus soda lake</name>
    <dbReference type="NCBI Taxonomy" id="2126985"/>
    <lineage>
        <taxon>Viruses</taxon>
        <taxon>Varidnaviria</taxon>
        <taxon>Bamfordvirae</taxon>
        <taxon>Nucleocytoviricota</taxon>
        <taxon>Megaviricetes</taxon>
        <taxon>Imitervirales</taxon>
        <taxon>Mimiviridae</taxon>
        <taxon>Megamimivirinae</taxon>
        <taxon>Tupanvirus</taxon>
        <taxon>Tupanvirus salinum</taxon>
    </lineage>
</organism>